<proteinExistence type="predicted"/>
<dbReference type="EMBL" id="JAAGOH010000009">
    <property type="protein sequence ID" value="NDY91493.1"/>
    <property type="molecule type" value="Genomic_DNA"/>
</dbReference>
<accession>A0A7C9PGR7</accession>
<reference evidence="2 3" key="1">
    <citation type="submission" date="2020-02" db="EMBL/GenBank/DDBJ databases">
        <title>Ideonella bacterium strain TBM-1.</title>
        <authorList>
            <person name="Chen W.-M."/>
        </authorList>
    </citation>
    <scope>NUCLEOTIDE SEQUENCE [LARGE SCALE GENOMIC DNA]</scope>
    <source>
        <strain evidence="2 3">TBM-1</strain>
    </source>
</reference>
<protein>
    <submittedName>
        <fullName evidence="2">Chaperone NapD</fullName>
    </submittedName>
</protein>
<dbReference type="AlphaFoldDB" id="A0A7C9PGR7"/>
<feature type="region of interest" description="Disordered" evidence="1">
    <location>
        <begin position="85"/>
        <end position="110"/>
    </location>
</feature>
<sequence>MSLLGTVIRTRPADLPEVCARLATLPGADLALNPGDGRLVVLLEDADASGPTPDGHPPESAAAQLARIAQWPEVLAASLVWEYSGTDAPPPAGADQIDYRAWRGDSATPR</sequence>
<gene>
    <name evidence="2" type="ORF">G3A44_09865</name>
</gene>
<keyword evidence="3" id="KW-1185">Reference proteome</keyword>
<comment type="caution">
    <text evidence="2">The sequence shown here is derived from an EMBL/GenBank/DDBJ whole genome shotgun (WGS) entry which is preliminary data.</text>
</comment>
<evidence type="ECO:0000256" key="1">
    <source>
        <dbReference type="SAM" id="MobiDB-lite"/>
    </source>
</evidence>
<evidence type="ECO:0000313" key="2">
    <source>
        <dbReference type="EMBL" id="NDY91493.1"/>
    </source>
</evidence>
<dbReference type="RefSeq" id="WP_163457340.1">
    <property type="nucleotide sequence ID" value="NZ_JAAGOH010000009.1"/>
</dbReference>
<name>A0A7C9PGR7_9BURK</name>
<dbReference type="InterPro" id="IPR005623">
    <property type="entry name" value="Chaperone_NapD_NO3_reduct"/>
</dbReference>
<dbReference type="Gene3D" id="3.30.70.920">
    <property type="match status" value="1"/>
</dbReference>
<dbReference type="Proteomes" id="UP000484255">
    <property type="component" value="Unassembled WGS sequence"/>
</dbReference>
<dbReference type="Pfam" id="PF03927">
    <property type="entry name" value="NapD"/>
    <property type="match status" value="1"/>
</dbReference>
<organism evidence="2 3">
    <name type="scientific">Ideonella livida</name>
    <dbReference type="NCBI Taxonomy" id="2707176"/>
    <lineage>
        <taxon>Bacteria</taxon>
        <taxon>Pseudomonadati</taxon>
        <taxon>Pseudomonadota</taxon>
        <taxon>Betaproteobacteria</taxon>
        <taxon>Burkholderiales</taxon>
        <taxon>Sphaerotilaceae</taxon>
        <taxon>Ideonella</taxon>
    </lineage>
</organism>
<evidence type="ECO:0000313" key="3">
    <source>
        <dbReference type="Proteomes" id="UP000484255"/>
    </source>
</evidence>